<evidence type="ECO:0000313" key="1">
    <source>
        <dbReference type="EMBL" id="ADN18040.1"/>
    </source>
</evidence>
<dbReference type="NCBIfam" id="TIGR04155">
    <property type="entry name" value="cyano_PEP"/>
    <property type="match status" value="1"/>
</dbReference>
<reference evidence="2" key="1">
    <citation type="journal article" date="2011" name="MBio">
        <title>Novel metabolic attributes of the genus Cyanothece, comprising a group of unicellular nitrogen-fixing Cyanobacteria.</title>
        <authorList>
            <person name="Bandyopadhyay A."/>
            <person name="Elvitigala T."/>
            <person name="Welsh E."/>
            <person name="Stockel J."/>
            <person name="Liberton M."/>
            <person name="Min H."/>
            <person name="Sherman L.A."/>
            <person name="Pakrasi H.B."/>
        </authorList>
    </citation>
    <scope>NUCLEOTIDE SEQUENCE [LARGE SCALE GENOMIC DNA]</scope>
    <source>
        <strain evidence="2">PCC 7822</strain>
        <plasmid evidence="2">Cy782202</plasmid>
    </source>
</reference>
<dbReference type="AlphaFoldDB" id="E0UM60"/>
<sequence length="204" mass="21907">MNTQIKCNSNYQQILKFSFAISASLGIWGSFPEKTTAAAINFGNAFVSKNWTLINTNANGSIDKSHVTSGIVILTGGNNRSNSSGITDWTIPIDFSRAGSVQFNWSYFTLDTPGFDSAGYLLNGNYTPLAVKDGEQSTSPVILTLKNGDVFGFRVATASNSDGPGELTIYGTYQTVVPEPLTILGAGTAVVIGTFFKRRIHKKD</sequence>
<name>E0UM60_GLOV7</name>
<geneLocation type="plasmid" evidence="1 2">
    <name>Cy782202</name>
</geneLocation>
<accession>E0UM60</accession>
<dbReference type="InterPro" id="IPR026374">
    <property type="entry name" value="Cyano_PEP"/>
</dbReference>
<proteinExistence type="predicted"/>
<gene>
    <name evidence="1" type="ordered locus">Cyan7822_6237</name>
</gene>
<keyword evidence="1" id="KW-0614">Plasmid</keyword>
<dbReference type="Proteomes" id="UP000008206">
    <property type="component" value="Plasmid Cy782202"/>
</dbReference>
<keyword evidence="2" id="KW-1185">Reference proteome</keyword>
<evidence type="ECO:0008006" key="3">
    <source>
        <dbReference type="Google" id="ProtNLM"/>
    </source>
</evidence>
<dbReference type="RefSeq" id="WP_013334789.1">
    <property type="nucleotide sequence ID" value="NC_014534.1"/>
</dbReference>
<organism evidence="1 2">
    <name type="scientific">Gloeothece verrucosa (strain PCC 7822)</name>
    <name type="common">Cyanothece sp. (strain PCC 7822)</name>
    <dbReference type="NCBI Taxonomy" id="497965"/>
    <lineage>
        <taxon>Bacteria</taxon>
        <taxon>Bacillati</taxon>
        <taxon>Cyanobacteriota</taxon>
        <taxon>Cyanophyceae</taxon>
        <taxon>Oscillatoriophycideae</taxon>
        <taxon>Chroococcales</taxon>
        <taxon>Aphanothecaceae</taxon>
        <taxon>Gloeothece</taxon>
        <taxon>Gloeothece verrucosa</taxon>
    </lineage>
</organism>
<dbReference type="KEGG" id="cyj:Cyan7822_6237"/>
<dbReference type="EMBL" id="CP002200">
    <property type="protein sequence ID" value="ADN18040.1"/>
    <property type="molecule type" value="Genomic_DNA"/>
</dbReference>
<dbReference type="HOGENOM" id="CLU_116179_0_0_3"/>
<evidence type="ECO:0000313" key="2">
    <source>
        <dbReference type="Proteomes" id="UP000008206"/>
    </source>
</evidence>
<protein>
    <recommendedName>
        <fullName evidence="3">PEP-CTERM protein-sorting domain-containing protein</fullName>
    </recommendedName>
</protein>
<dbReference type="OrthoDB" id="583272at2"/>